<feature type="transmembrane region" description="Helical" evidence="8">
    <location>
        <begin position="81"/>
        <end position="98"/>
    </location>
</feature>
<evidence type="ECO:0000256" key="7">
    <source>
        <dbReference type="ARBA" id="ARBA00023136"/>
    </source>
</evidence>
<keyword evidence="5 8" id="KW-0812">Transmembrane</keyword>
<dbReference type="Proteomes" id="UP000291151">
    <property type="component" value="Chromosome"/>
</dbReference>
<feature type="transmembrane region" description="Helical" evidence="8">
    <location>
        <begin position="302"/>
        <end position="320"/>
    </location>
</feature>
<dbReference type="Pfam" id="PF03845">
    <property type="entry name" value="Spore_permease"/>
    <property type="match status" value="1"/>
</dbReference>
<proteinExistence type="inferred from homology"/>
<accession>A0A4P6UWH5</accession>
<feature type="transmembrane region" description="Helical" evidence="8">
    <location>
        <begin position="186"/>
        <end position="203"/>
    </location>
</feature>
<dbReference type="NCBIfam" id="TIGR00912">
    <property type="entry name" value="2A0309"/>
    <property type="match status" value="1"/>
</dbReference>
<comment type="subcellular location">
    <subcellularLocation>
        <location evidence="1">Membrane</location>
        <topology evidence="1">Multi-pass membrane protein</topology>
    </subcellularLocation>
</comment>
<keyword evidence="4" id="KW-0309">Germination</keyword>
<reference evidence="9 10" key="1">
    <citation type="submission" date="2019-02" db="EMBL/GenBank/DDBJ databases">
        <title>Ureibacillus thermophilus.</title>
        <authorList>
            <person name="Sunny J.S."/>
            <person name="Natarajan A."/>
            <person name="Saleena L.M."/>
        </authorList>
    </citation>
    <scope>NUCLEOTIDE SEQUENCE [LARGE SCALE GENOMIC DNA]</scope>
    <source>
        <strain evidence="9 10">LM102</strain>
    </source>
</reference>
<evidence type="ECO:0000256" key="2">
    <source>
        <dbReference type="ARBA" id="ARBA00007998"/>
    </source>
</evidence>
<feature type="transmembrane region" description="Helical" evidence="8">
    <location>
        <begin position="7"/>
        <end position="29"/>
    </location>
</feature>
<dbReference type="PANTHER" id="PTHR34975:SF2">
    <property type="entry name" value="SPORE GERMINATION PROTEIN A2"/>
    <property type="match status" value="1"/>
</dbReference>
<feature type="transmembrane region" description="Helical" evidence="8">
    <location>
        <begin position="215"/>
        <end position="236"/>
    </location>
</feature>
<feature type="transmembrane region" description="Helical" evidence="8">
    <location>
        <begin position="41"/>
        <end position="60"/>
    </location>
</feature>
<dbReference type="RefSeq" id="WP_208649694.1">
    <property type="nucleotide sequence ID" value="NZ_CP036528.1"/>
</dbReference>
<dbReference type="GO" id="GO:0016020">
    <property type="term" value="C:membrane"/>
    <property type="evidence" value="ECO:0007669"/>
    <property type="project" value="UniProtKB-SubCell"/>
</dbReference>
<keyword evidence="6 8" id="KW-1133">Transmembrane helix</keyword>
<evidence type="ECO:0000256" key="6">
    <source>
        <dbReference type="ARBA" id="ARBA00022989"/>
    </source>
</evidence>
<feature type="transmembrane region" description="Helical" evidence="8">
    <location>
        <begin position="271"/>
        <end position="290"/>
    </location>
</feature>
<comment type="similarity">
    <text evidence="2">Belongs to the amino acid-polyamine-organocation (APC) superfamily. Spore germination protein (SGP) (TC 2.A.3.9) family.</text>
</comment>
<keyword evidence="10" id="KW-1185">Reference proteome</keyword>
<organism evidence="9 10">
    <name type="scientific">Ureibacillus thermophilus</name>
    <dbReference type="NCBI Taxonomy" id="367743"/>
    <lineage>
        <taxon>Bacteria</taxon>
        <taxon>Bacillati</taxon>
        <taxon>Bacillota</taxon>
        <taxon>Bacilli</taxon>
        <taxon>Bacillales</taxon>
        <taxon>Caryophanaceae</taxon>
        <taxon>Ureibacillus</taxon>
    </lineage>
</organism>
<evidence type="ECO:0000256" key="4">
    <source>
        <dbReference type="ARBA" id="ARBA00022544"/>
    </source>
</evidence>
<dbReference type="GO" id="GO:0009847">
    <property type="term" value="P:spore germination"/>
    <property type="evidence" value="ECO:0007669"/>
    <property type="project" value="InterPro"/>
</dbReference>
<evidence type="ECO:0000313" key="9">
    <source>
        <dbReference type="EMBL" id="QBK26002.1"/>
    </source>
</evidence>
<sequence>MRNTYKISILHIILISLTSIGLKNHVMIISPILEAAKRDGWMSVLLAGIFLFPWILWIIYIQKKSKLKPMKVWLTEKIGKIGANIILYSIVIFSYFLAAFTLRETILWMTSTFLENTPIPFLLIIYIIVCFLLVSTNLQTIVSVNTIILFFVIVFGFYVAITNIQVKNHELLLPLLEHGFRPVVNAMIYPASGFIELYLFLFLQHYLKKPIKWYHLGIILFCFIGLTIGPLVGAIVEFGPEEAAKQHFPAYEEWTLVSLGRFIEHMDFLSIYQWLSGTFIRVGIILFIVCDILNFTGQPKKIWLYMMPPFMVLNFALVLVQDEVFLLWSNYYFLEITFIFIFILSIVLLLIAMLDQTSFRKQKQYMNESSE</sequence>
<dbReference type="PANTHER" id="PTHR34975">
    <property type="entry name" value="SPORE GERMINATION PROTEIN A2"/>
    <property type="match status" value="1"/>
</dbReference>
<keyword evidence="7 8" id="KW-0472">Membrane</keyword>
<evidence type="ECO:0000256" key="8">
    <source>
        <dbReference type="SAM" id="Phobius"/>
    </source>
</evidence>
<evidence type="ECO:0000256" key="5">
    <source>
        <dbReference type="ARBA" id="ARBA00022692"/>
    </source>
</evidence>
<keyword evidence="3" id="KW-0813">Transport</keyword>
<dbReference type="AlphaFoldDB" id="A0A4P6UWH5"/>
<name>A0A4P6UWH5_9BACL</name>
<dbReference type="KEGG" id="uth:DKZ56_09090"/>
<evidence type="ECO:0000256" key="3">
    <source>
        <dbReference type="ARBA" id="ARBA00022448"/>
    </source>
</evidence>
<dbReference type="EMBL" id="CP036528">
    <property type="protein sequence ID" value="QBK26002.1"/>
    <property type="molecule type" value="Genomic_DNA"/>
</dbReference>
<protein>
    <submittedName>
        <fullName evidence="9">Spore gernimation protein</fullName>
    </submittedName>
</protein>
<feature type="transmembrane region" description="Helical" evidence="8">
    <location>
        <begin position="147"/>
        <end position="166"/>
    </location>
</feature>
<gene>
    <name evidence="9" type="ORF">DKZ56_09090</name>
</gene>
<evidence type="ECO:0000256" key="1">
    <source>
        <dbReference type="ARBA" id="ARBA00004141"/>
    </source>
</evidence>
<feature type="transmembrane region" description="Helical" evidence="8">
    <location>
        <begin position="118"/>
        <end position="135"/>
    </location>
</feature>
<evidence type="ECO:0000313" key="10">
    <source>
        <dbReference type="Proteomes" id="UP000291151"/>
    </source>
</evidence>
<dbReference type="InterPro" id="IPR004761">
    <property type="entry name" value="Spore_GerAB"/>
</dbReference>
<feature type="transmembrane region" description="Helical" evidence="8">
    <location>
        <begin position="332"/>
        <end position="354"/>
    </location>
</feature>